<sequence>MIVPLGSVTMRANRFKSWTENEERLLVALHESGMNHRLIALKLRRTEAGVDNRLAQIIHRPRPAEDASRA</sequence>
<dbReference type="Proteomes" id="UP000321304">
    <property type="component" value="Unassembled WGS sequence"/>
</dbReference>
<dbReference type="RefSeq" id="WP_246667417.1">
    <property type="nucleotide sequence ID" value="NZ_VITY01000003.1"/>
</dbReference>
<accession>A0A560MC55</accession>
<keyword evidence="2" id="KW-1185">Reference proteome</keyword>
<evidence type="ECO:0008006" key="3">
    <source>
        <dbReference type="Google" id="ProtNLM"/>
    </source>
</evidence>
<comment type="caution">
    <text evidence="1">The sequence shown here is derived from an EMBL/GenBank/DDBJ whole genome shotgun (WGS) entry which is preliminary data.</text>
</comment>
<organism evidence="1 2">
    <name type="scientific">Bradyrhizobium macuxiense</name>
    <dbReference type="NCBI Taxonomy" id="1755647"/>
    <lineage>
        <taxon>Bacteria</taxon>
        <taxon>Pseudomonadati</taxon>
        <taxon>Pseudomonadota</taxon>
        <taxon>Alphaproteobacteria</taxon>
        <taxon>Hyphomicrobiales</taxon>
        <taxon>Nitrobacteraceae</taxon>
        <taxon>Bradyrhizobium</taxon>
    </lineage>
</organism>
<evidence type="ECO:0000313" key="2">
    <source>
        <dbReference type="Proteomes" id="UP000321304"/>
    </source>
</evidence>
<gene>
    <name evidence="1" type="ORF">FBZ93_103201</name>
</gene>
<proteinExistence type="predicted"/>
<dbReference type="AlphaFoldDB" id="A0A560MC55"/>
<evidence type="ECO:0000313" key="1">
    <source>
        <dbReference type="EMBL" id="TWC05189.1"/>
    </source>
</evidence>
<protein>
    <recommendedName>
        <fullName evidence="3">Myb-like domain-containing protein</fullName>
    </recommendedName>
</protein>
<name>A0A560MC55_9BRAD</name>
<reference evidence="1 2" key="1">
    <citation type="submission" date="2019-06" db="EMBL/GenBank/DDBJ databases">
        <title>Genomic Encyclopedia of Type Strains, Phase IV (KMG-V): Genome sequencing to study the core and pangenomes of soil and plant-associated prokaryotes.</title>
        <authorList>
            <person name="Whitman W."/>
        </authorList>
    </citation>
    <scope>NUCLEOTIDE SEQUENCE [LARGE SCALE GENOMIC DNA]</scope>
    <source>
        <strain evidence="1 2">BR 10355</strain>
    </source>
</reference>
<dbReference type="EMBL" id="VITY01000003">
    <property type="protein sequence ID" value="TWC05189.1"/>
    <property type="molecule type" value="Genomic_DNA"/>
</dbReference>